<protein>
    <submittedName>
        <fullName evidence="1">Uncharacterized protein</fullName>
    </submittedName>
</protein>
<evidence type="ECO:0000313" key="1">
    <source>
        <dbReference type="EMBL" id="MBX66861.1"/>
    </source>
</evidence>
<accession>A0A2P2QIQ2</accession>
<reference evidence="1" key="1">
    <citation type="submission" date="2018-02" db="EMBL/GenBank/DDBJ databases">
        <title>Rhizophora mucronata_Transcriptome.</title>
        <authorList>
            <person name="Meera S.P."/>
            <person name="Sreeshan A."/>
            <person name="Augustine A."/>
        </authorList>
    </citation>
    <scope>NUCLEOTIDE SEQUENCE</scope>
    <source>
        <tissue evidence="1">Leaf</tissue>
    </source>
</reference>
<dbReference type="AlphaFoldDB" id="A0A2P2QIQ2"/>
<dbReference type="EMBL" id="GGEC01086377">
    <property type="protein sequence ID" value="MBX66861.1"/>
    <property type="molecule type" value="Transcribed_RNA"/>
</dbReference>
<organism evidence="1">
    <name type="scientific">Rhizophora mucronata</name>
    <name type="common">Asiatic mangrove</name>
    <dbReference type="NCBI Taxonomy" id="61149"/>
    <lineage>
        <taxon>Eukaryota</taxon>
        <taxon>Viridiplantae</taxon>
        <taxon>Streptophyta</taxon>
        <taxon>Embryophyta</taxon>
        <taxon>Tracheophyta</taxon>
        <taxon>Spermatophyta</taxon>
        <taxon>Magnoliopsida</taxon>
        <taxon>eudicotyledons</taxon>
        <taxon>Gunneridae</taxon>
        <taxon>Pentapetalae</taxon>
        <taxon>rosids</taxon>
        <taxon>fabids</taxon>
        <taxon>Malpighiales</taxon>
        <taxon>Rhizophoraceae</taxon>
        <taxon>Rhizophora</taxon>
    </lineage>
</organism>
<proteinExistence type="predicted"/>
<name>A0A2P2QIQ2_RHIMU</name>
<sequence>MWPGMCLSLFPCSASFSCSCFSSLSVCLIMKPGSGWGYLLQSLVGVVCCSFL</sequence>